<comment type="subcellular location">
    <subcellularLocation>
        <location evidence="1">Cell membrane</location>
        <topology evidence="1">Single-pass membrane protein</topology>
    </subcellularLocation>
    <subcellularLocation>
        <location evidence="7">Cell membrane</location>
        <topology evidence="7">Single-pass type II membrane protein</topology>
    </subcellularLocation>
</comment>
<name>A0A9D1NMU1_9BACT</name>
<dbReference type="InterPro" id="IPR003400">
    <property type="entry name" value="ExbD"/>
</dbReference>
<feature type="compositionally biased region" description="Pro residues" evidence="8">
    <location>
        <begin position="143"/>
        <end position="152"/>
    </location>
</feature>
<dbReference type="Pfam" id="PF02472">
    <property type="entry name" value="ExbD"/>
    <property type="match status" value="1"/>
</dbReference>
<dbReference type="PANTHER" id="PTHR30558:SF3">
    <property type="entry name" value="BIOPOLYMER TRANSPORT PROTEIN EXBD-RELATED"/>
    <property type="match status" value="1"/>
</dbReference>
<dbReference type="AlphaFoldDB" id="A0A9D1NMU1"/>
<comment type="similarity">
    <text evidence="2 7">Belongs to the ExbD/TolR family.</text>
</comment>
<accession>A0A9D1NMU1</accession>
<evidence type="ECO:0000256" key="1">
    <source>
        <dbReference type="ARBA" id="ARBA00004162"/>
    </source>
</evidence>
<keyword evidence="3" id="KW-1003">Cell membrane</keyword>
<protein>
    <submittedName>
        <fullName evidence="9">Biopolymer transporter ExbD</fullName>
    </submittedName>
</protein>
<evidence type="ECO:0000313" key="9">
    <source>
        <dbReference type="EMBL" id="HIV09033.1"/>
    </source>
</evidence>
<dbReference type="Proteomes" id="UP000886845">
    <property type="component" value="Unassembled WGS sequence"/>
</dbReference>
<organism evidence="9 10">
    <name type="scientific">Candidatus Spyradenecus faecavium</name>
    <dbReference type="NCBI Taxonomy" id="2840947"/>
    <lineage>
        <taxon>Bacteria</taxon>
        <taxon>Pseudomonadati</taxon>
        <taxon>Lentisphaerota</taxon>
        <taxon>Lentisphaeria</taxon>
        <taxon>Lentisphaerales</taxon>
        <taxon>Lentisphaeraceae</taxon>
        <taxon>Lentisphaeraceae incertae sedis</taxon>
        <taxon>Candidatus Spyradenecus</taxon>
    </lineage>
</organism>
<feature type="region of interest" description="Disordered" evidence="8">
    <location>
        <begin position="132"/>
        <end position="152"/>
    </location>
</feature>
<gene>
    <name evidence="9" type="ORF">IAC79_02820</name>
</gene>
<keyword evidence="4 7" id="KW-0812">Transmembrane</keyword>
<reference evidence="9" key="1">
    <citation type="submission" date="2020-10" db="EMBL/GenBank/DDBJ databases">
        <authorList>
            <person name="Gilroy R."/>
        </authorList>
    </citation>
    <scope>NUCLEOTIDE SEQUENCE</scope>
    <source>
        <strain evidence="9">35461</strain>
    </source>
</reference>
<evidence type="ECO:0000256" key="7">
    <source>
        <dbReference type="RuleBase" id="RU003879"/>
    </source>
</evidence>
<evidence type="ECO:0000256" key="5">
    <source>
        <dbReference type="ARBA" id="ARBA00022989"/>
    </source>
</evidence>
<reference evidence="9" key="2">
    <citation type="journal article" date="2021" name="PeerJ">
        <title>Extensive microbial diversity within the chicken gut microbiome revealed by metagenomics and culture.</title>
        <authorList>
            <person name="Gilroy R."/>
            <person name="Ravi A."/>
            <person name="Getino M."/>
            <person name="Pursley I."/>
            <person name="Horton D.L."/>
            <person name="Alikhan N.F."/>
            <person name="Baker D."/>
            <person name="Gharbi K."/>
            <person name="Hall N."/>
            <person name="Watson M."/>
            <person name="Adriaenssens E.M."/>
            <person name="Foster-Nyarko E."/>
            <person name="Jarju S."/>
            <person name="Secka A."/>
            <person name="Antonio M."/>
            <person name="Oren A."/>
            <person name="Chaudhuri R.R."/>
            <person name="La Ragione R."/>
            <person name="Hildebrand F."/>
            <person name="Pallen M.J."/>
        </authorList>
    </citation>
    <scope>NUCLEOTIDE SEQUENCE</scope>
    <source>
        <strain evidence="9">35461</strain>
    </source>
</reference>
<evidence type="ECO:0000256" key="2">
    <source>
        <dbReference type="ARBA" id="ARBA00005811"/>
    </source>
</evidence>
<dbReference type="PANTHER" id="PTHR30558">
    <property type="entry name" value="EXBD MEMBRANE COMPONENT OF PMF-DRIVEN MACROMOLECULE IMPORT SYSTEM"/>
    <property type="match status" value="1"/>
</dbReference>
<keyword evidence="7" id="KW-0813">Transport</keyword>
<evidence type="ECO:0000256" key="6">
    <source>
        <dbReference type="ARBA" id="ARBA00023136"/>
    </source>
</evidence>
<comment type="caution">
    <text evidence="9">The sequence shown here is derived from an EMBL/GenBank/DDBJ whole genome shotgun (WGS) entry which is preliminary data.</text>
</comment>
<dbReference type="GO" id="GO:0005886">
    <property type="term" value="C:plasma membrane"/>
    <property type="evidence" value="ECO:0007669"/>
    <property type="project" value="UniProtKB-SubCell"/>
</dbReference>
<dbReference type="GO" id="GO:0015031">
    <property type="term" value="P:protein transport"/>
    <property type="evidence" value="ECO:0007669"/>
    <property type="project" value="UniProtKB-KW"/>
</dbReference>
<evidence type="ECO:0000256" key="4">
    <source>
        <dbReference type="ARBA" id="ARBA00022692"/>
    </source>
</evidence>
<keyword evidence="7" id="KW-0653">Protein transport</keyword>
<proteinExistence type="inferred from homology"/>
<evidence type="ECO:0000256" key="3">
    <source>
        <dbReference type="ARBA" id="ARBA00022475"/>
    </source>
</evidence>
<keyword evidence="5" id="KW-1133">Transmembrane helix</keyword>
<evidence type="ECO:0000313" key="10">
    <source>
        <dbReference type="Proteomes" id="UP000886845"/>
    </source>
</evidence>
<dbReference type="EMBL" id="DVOR01000090">
    <property type="protein sequence ID" value="HIV09033.1"/>
    <property type="molecule type" value="Genomic_DNA"/>
</dbReference>
<dbReference type="GO" id="GO:0022857">
    <property type="term" value="F:transmembrane transporter activity"/>
    <property type="evidence" value="ECO:0007669"/>
    <property type="project" value="InterPro"/>
</dbReference>
<keyword evidence="6" id="KW-0472">Membrane</keyword>
<evidence type="ECO:0000256" key="8">
    <source>
        <dbReference type="SAM" id="MobiDB-lite"/>
    </source>
</evidence>
<sequence>MDFRPKRAALPQFQMTAMMDVVFLLLCFFVTSSVFSQWELGVEMDLPKAATGKASTNWSETVVLNVARDGSVSIMQRRLEGSDLGAELRRVAAANPDCTVSVRADAGTEYGKVLAVIDACVAAGLSNASFATSPAPRAAEAAPLPPPPGTEE</sequence>
<dbReference type="Gene3D" id="3.30.420.270">
    <property type="match status" value="1"/>
</dbReference>